<dbReference type="PANTHER" id="PTHR11048:SF28">
    <property type="entry name" value="4-HYDROXYBENZOATE POLYPRENYLTRANSFERASE, MITOCHONDRIAL"/>
    <property type="match status" value="1"/>
</dbReference>
<dbReference type="Pfam" id="PF01040">
    <property type="entry name" value="UbiA"/>
    <property type="match status" value="1"/>
</dbReference>
<evidence type="ECO:0000313" key="10">
    <source>
        <dbReference type="EMBL" id="CAH3127726.1"/>
    </source>
</evidence>
<keyword evidence="9" id="KW-0831">Ubiquinone biosynthesis</keyword>
<dbReference type="CDD" id="cd13959">
    <property type="entry name" value="PT_UbiA_COQ2"/>
    <property type="match status" value="1"/>
</dbReference>
<dbReference type="EC" id="2.5.1.39" evidence="9"/>
<feature type="transmembrane region" description="Helical" evidence="9">
    <location>
        <begin position="343"/>
        <end position="360"/>
    </location>
</feature>
<keyword evidence="8 9" id="KW-0414">Isoprene biosynthesis</keyword>
<feature type="transmembrane region" description="Helical" evidence="9">
    <location>
        <begin position="245"/>
        <end position="263"/>
    </location>
</feature>
<reference evidence="10 11" key="1">
    <citation type="submission" date="2022-05" db="EMBL/GenBank/DDBJ databases">
        <authorList>
            <consortium name="Genoscope - CEA"/>
            <person name="William W."/>
        </authorList>
    </citation>
    <scope>NUCLEOTIDE SEQUENCE [LARGE SCALE GENOMIC DNA]</scope>
</reference>
<dbReference type="InterPro" id="IPR044878">
    <property type="entry name" value="UbiA_sf"/>
</dbReference>
<comment type="pathway">
    <text evidence="9">Cofactor biosynthesis; ubiquinone biosynthesis.</text>
</comment>
<dbReference type="Proteomes" id="UP001159405">
    <property type="component" value="Unassembled WGS sequence"/>
</dbReference>
<evidence type="ECO:0000256" key="1">
    <source>
        <dbReference type="ARBA" id="ARBA00001946"/>
    </source>
</evidence>
<dbReference type="Gene3D" id="1.20.120.1780">
    <property type="entry name" value="UbiA prenyltransferase"/>
    <property type="match status" value="1"/>
</dbReference>
<feature type="transmembrane region" description="Helical" evidence="9">
    <location>
        <begin position="176"/>
        <end position="194"/>
    </location>
</feature>
<keyword evidence="9" id="KW-0999">Mitochondrion inner membrane</keyword>
<dbReference type="NCBIfam" id="TIGR01474">
    <property type="entry name" value="ubiA_proteo"/>
    <property type="match status" value="1"/>
</dbReference>
<protein>
    <recommendedName>
        <fullName evidence="9">4-hydroxybenzoate polyprenyltransferase, mitochondrial</fullName>
        <shortName evidence="9">4-HB polyprenyltransferase</shortName>
        <ecNumber evidence="9">2.5.1.39</ecNumber>
    </recommendedName>
    <alternativeName>
        <fullName evidence="9">Para-hydroxybenzoate--polyprenyltransferase</fullName>
        <shortName evidence="9">PHB:PPT</shortName>
        <shortName evidence="9">PHB:polyprenyltransferase</shortName>
    </alternativeName>
</protein>
<proteinExistence type="inferred from homology"/>
<gene>
    <name evidence="10" type="ORF">PLOB_00033156</name>
</gene>
<dbReference type="InterPro" id="IPR039653">
    <property type="entry name" value="Prenyltransferase"/>
</dbReference>
<dbReference type="HAMAP" id="MF_01635">
    <property type="entry name" value="UbiA"/>
    <property type="match status" value="1"/>
</dbReference>
<evidence type="ECO:0000256" key="9">
    <source>
        <dbReference type="HAMAP-Rule" id="MF_03189"/>
    </source>
</evidence>
<evidence type="ECO:0000256" key="2">
    <source>
        <dbReference type="ARBA" id="ARBA00004141"/>
    </source>
</evidence>
<keyword evidence="4 9" id="KW-0808">Transferase</keyword>
<name>A0ABN8NZ42_9CNID</name>
<evidence type="ECO:0000256" key="8">
    <source>
        <dbReference type="ARBA" id="ARBA00023229"/>
    </source>
</evidence>
<keyword evidence="6 9" id="KW-1133">Transmembrane helix</keyword>
<keyword evidence="7 9" id="KW-0472">Membrane</keyword>
<dbReference type="InterPro" id="IPR006370">
    <property type="entry name" value="HB_polyprenyltransferase-like"/>
</dbReference>
<sequence length="431" mass="47488">MAELAASHVYVPVSRGIPFLSGNLLATLGCKKWTSTRTVLLLRHVCQSAIANDTSLFEQKQAKDKYNALNSFSNFPRSRCTFATNTGIRRKDNNSTSLKLYSGFHRGDVNKLKREYLYSRRHFNTASMVEACPKAVQPFLRLIRFDKPIGTWLLYLPCTWSIGLAASPGILPDLQLLALFGLGALVMRGAGCTINDMWDVDFDKKVTRTISRPLAAGSVTFFQSLVFLGAQLSIGLGILLSLNTYSIVLGASSLCLVITYPYMKRITYWPQAFLGLTFNWGALLGYSAVQGSCDWSVCLPLYLAGINWTLIYDTIYAHQDKTDDVFIGVKSTALLFGDQTKPWLTGFSALMLSNLAMVGINSGQTWPYYVGLGCVAAHLSWQIKTVDLSNSADCLSKFKSSKWLGLLLFAGIVGGTVLKESSNSENEEMKA</sequence>
<evidence type="ECO:0000256" key="4">
    <source>
        <dbReference type="ARBA" id="ARBA00022679"/>
    </source>
</evidence>
<keyword evidence="9" id="KW-0496">Mitochondrion</keyword>
<keyword evidence="5 9" id="KW-0812">Transmembrane</keyword>
<dbReference type="PROSITE" id="PS00943">
    <property type="entry name" value="UBIA"/>
    <property type="match status" value="1"/>
</dbReference>
<dbReference type="EMBL" id="CALNXK010000044">
    <property type="protein sequence ID" value="CAH3127726.1"/>
    <property type="molecule type" value="Genomic_DNA"/>
</dbReference>
<comment type="subcellular location">
    <subcellularLocation>
        <location evidence="2">Membrane</location>
        <topology evidence="2">Multi-pass membrane protein</topology>
    </subcellularLocation>
    <subcellularLocation>
        <location evidence="9">Mitochondrion inner membrane</location>
        <topology evidence="9">Multi-pass membrane protein</topology>
        <orientation evidence="9">Matrix side</orientation>
    </subcellularLocation>
</comment>
<comment type="cofactor">
    <cofactor evidence="1 9">
        <name>Mg(2+)</name>
        <dbReference type="ChEBI" id="CHEBI:18420"/>
    </cofactor>
</comment>
<evidence type="ECO:0000256" key="6">
    <source>
        <dbReference type="ARBA" id="ARBA00022989"/>
    </source>
</evidence>
<evidence type="ECO:0000313" key="11">
    <source>
        <dbReference type="Proteomes" id="UP001159405"/>
    </source>
</evidence>
<dbReference type="Gene3D" id="1.10.357.140">
    <property type="entry name" value="UbiA prenyltransferase"/>
    <property type="match status" value="1"/>
</dbReference>
<accession>A0ABN8NZ42</accession>
<organism evidence="10 11">
    <name type="scientific">Porites lobata</name>
    <dbReference type="NCBI Taxonomy" id="104759"/>
    <lineage>
        <taxon>Eukaryota</taxon>
        <taxon>Metazoa</taxon>
        <taxon>Cnidaria</taxon>
        <taxon>Anthozoa</taxon>
        <taxon>Hexacorallia</taxon>
        <taxon>Scleractinia</taxon>
        <taxon>Fungiina</taxon>
        <taxon>Poritidae</taxon>
        <taxon>Porites</taxon>
    </lineage>
</organism>
<feature type="transmembrane region" description="Helical" evidence="9">
    <location>
        <begin position="149"/>
        <end position="170"/>
    </location>
</feature>
<feature type="transmembrane region" description="Helical" evidence="9">
    <location>
        <begin position="214"/>
        <end position="239"/>
    </location>
</feature>
<evidence type="ECO:0000256" key="3">
    <source>
        <dbReference type="ARBA" id="ARBA00005985"/>
    </source>
</evidence>
<comment type="similarity">
    <text evidence="3 9">Belongs to the UbiA prenyltransferase family.</text>
</comment>
<comment type="caution">
    <text evidence="10">The sequence shown here is derived from an EMBL/GenBank/DDBJ whole genome shotgun (WGS) entry which is preliminary data.</text>
</comment>
<dbReference type="InterPro" id="IPR000537">
    <property type="entry name" value="UbiA_prenyltransferase"/>
</dbReference>
<evidence type="ECO:0000256" key="7">
    <source>
        <dbReference type="ARBA" id="ARBA00023136"/>
    </source>
</evidence>
<comment type="function">
    <text evidence="9">Catalyzes the prenylation of para-hydroxybenzoate (PHB) with an all-trans polyprenyl group. Mediates the second step in the final reaction sequence of coenzyme Q (CoQ) biosynthesis, which is the condensation of the polyisoprenoid side chain with PHB, generating the first membrane-bound Q intermediate.</text>
</comment>
<keyword evidence="11" id="KW-1185">Reference proteome</keyword>
<dbReference type="PANTHER" id="PTHR11048">
    <property type="entry name" value="PRENYLTRANSFERASES"/>
    <property type="match status" value="1"/>
</dbReference>
<dbReference type="InterPro" id="IPR030470">
    <property type="entry name" value="UbiA_prenylTrfase_CS"/>
</dbReference>
<evidence type="ECO:0000256" key="5">
    <source>
        <dbReference type="ARBA" id="ARBA00022692"/>
    </source>
</evidence>
<comment type="catalytic activity">
    <reaction evidence="9">
        <text>an all-trans-polyprenyl diphosphate + 4-hydroxybenzoate = a 4-hydroxy-3-(all-trans-polyprenyl)benzoate + diphosphate</text>
        <dbReference type="Rhea" id="RHEA:44504"/>
        <dbReference type="Rhea" id="RHEA-COMP:9514"/>
        <dbReference type="Rhea" id="RHEA-COMP:9564"/>
        <dbReference type="ChEBI" id="CHEBI:17879"/>
        <dbReference type="ChEBI" id="CHEBI:33019"/>
        <dbReference type="ChEBI" id="CHEBI:58914"/>
        <dbReference type="ChEBI" id="CHEBI:78396"/>
        <dbReference type="EC" id="2.5.1.39"/>
    </reaction>
</comment>